<protein>
    <submittedName>
        <fullName evidence="3">Acyl-CoA synthetase</fullName>
    </submittedName>
</protein>
<feature type="domain" description="AMP-dependent synthetase/ligase" evidence="1">
    <location>
        <begin position="11"/>
        <end position="364"/>
    </location>
</feature>
<dbReference type="InterPro" id="IPR000873">
    <property type="entry name" value="AMP-dep_synth/lig_dom"/>
</dbReference>
<dbReference type="Gene3D" id="3.30.300.30">
    <property type="match status" value="1"/>
</dbReference>
<dbReference type="InterPro" id="IPR045851">
    <property type="entry name" value="AMP-bd_C_sf"/>
</dbReference>
<dbReference type="Pfam" id="PF00501">
    <property type="entry name" value="AMP-binding"/>
    <property type="match status" value="1"/>
</dbReference>
<dbReference type="InterPro" id="IPR020845">
    <property type="entry name" value="AMP-binding_CS"/>
</dbReference>
<evidence type="ECO:0000259" key="1">
    <source>
        <dbReference type="Pfam" id="PF00501"/>
    </source>
</evidence>
<comment type="caution">
    <text evidence="3">The sequence shown here is derived from an EMBL/GenBank/DDBJ whole genome shotgun (WGS) entry which is preliminary data.</text>
</comment>
<dbReference type="PANTHER" id="PTHR24096:SF323">
    <property type="entry name" value="BLR3536 PROTEIN"/>
    <property type="match status" value="1"/>
</dbReference>
<dbReference type="PANTHER" id="PTHR24096">
    <property type="entry name" value="LONG-CHAIN-FATTY-ACID--COA LIGASE"/>
    <property type="match status" value="1"/>
</dbReference>
<evidence type="ECO:0000313" key="3">
    <source>
        <dbReference type="EMBL" id="GGQ09812.1"/>
    </source>
</evidence>
<keyword evidence="4" id="KW-1185">Reference proteome</keyword>
<dbReference type="InterPro" id="IPR025110">
    <property type="entry name" value="AMP-bd_C"/>
</dbReference>
<gene>
    <name evidence="3" type="ORF">GCM10010140_45110</name>
</gene>
<evidence type="ECO:0000313" key="4">
    <source>
        <dbReference type="Proteomes" id="UP000611554"/>
    </source>
</evidence>
<proteinExistence type="predicted"/>
<dbReference type="InterPro" id="IPR042099">
    <property type="entry name" value="ANL_N_sf"/>
</dbReference>
<evidence type="ECO:0000259" key="2">
    <source>
        <dbReference type="Pfam" id="PF13193"/>
    </source>
</evidence>
<dbReference type="Gene3D" id="3.40.50.12780">
    <property type="entry name" value="N-terminal domain of ligase-like"/>
    <property type="match status" value="1"/>
</dbReference>
<name>A0ABQ2R4G3_9ACTN</name>
<dbReference type="Pfam" id="PF13193">
    <property type="entry name" value="AMP-binding_C"/>
    <property type="match status" value="1"/>
</dbReference>
<dbReference type="Proteomes" id="UP000611554">
    <property type="component" value="Unassembled WGS sequence"/>
</dbReference>
<reference evidence="4" key="1">
    <citation type="journal article" date="2019" name="Int. J. Syst. Evol. Microbiol.">
        <title>The Global Catalogue of Microorganisms (GCM) 10K type strain sequencing project: providing services to taxonomists for standard genome sequencing and annotation.</title>
        <authorList>
            <consortium name="The Broad Institute Genomics Platform"/>
            <consortium name="The Broad Institute Genome Sequencing Center for Infectious Disease"/>
            <person name="Wu L."/>
            <person name="Ma J."/>
        </authorList>
    </citation>
    <scope>NUCLEOTIDE SEQUENCE [LARGE SCALE GENOMIC DNA]</scope>
    <source>
        <strain evidence="4">JCM 3115</strain>
    </source>
</reference>
<dbReference type="SUPFAM" id="SSF56801">
    <property type="entry name" value="Acetyl-CoA synthetase-like"/>
    <property type="match status" value="1"/>
</dbReference>
<feature type="domain" description="AMP-binding enzyme C-terminal" evidence="2">
    <location>
        <begin position="425"/>
        <end position="503"/>
    </location>
</feature>
<accession>A0ABQ2R4G3</accession>
<organism evidence="3 4">
    <name type="scientific">Streptosporangium pseudovulgare</name>
    <dbReference type="NCBI Taxonomy" id="35765"/>
    <lineage>
        <taxon>Bacteria</taxon>
        <taxon>Bacillati</taxon>
        <taxon>Actinomycetota</taxon>
        <taxon>Actinomycetes</taxon>
        <taxon>Streptosporangiales</taxon>
        <taxon>Streptosporangiaceae</taxon>
        <taxon>Streptosporangium</taxon>
    </lineage>
</organism>
<dbReference type="PROSITE" id="PS00455">
    <property type="entry name" value="AMP_BINDING"/>
    <property type="match status" value="1"/>
</dbReference>
<sequence>MFGCMHPGAIAATSPDKPAVIMADSGRVVTYRELDEESNRLAHLLRAAGLRPGDHIAFMLENHPLFLTIAWAAHRTGLYYTAISPRLRTDELAYIVDNCGARVFVSSAALADVAASVTALTPKVELRLMLDGVPEGAEGFVSYEEAVAAHPPTPVADECQGADMLYSSGTTGRPKGVEPVLSKAPLDTPGGLLQLVRLLFAPSADSVYLSPAPLYHAAPLRYCMTFQRLGATVVVMERFDPERALALIERYGVTHSQWVPTMFIKMLKLPAGTRARYDLSSMRCAIHAAAPCPTPVKEQMIGWWGPIIHEYYAGTEGNGFLHVGSEDWLKHPGTVGRALLGTVRILDEEGEELPPGEHGTVYFSDGPQFVYHGDEAKTQASRDPKGRGWTTLGDIGHLDEDGFLYLTDRRSYMIISGGVNIYPQEAENVLSVHPKVADVAVFGVPDEEMGEQVKAVVSPVSMDLAGPALEAELIAYCRERLASYKCPKSVDFREELPRHPTGKLYKRLLRDEYWPARP</sequence>
<dbReference type="EMBL" id="BMQJ01000011">
    <property type="protein sequence ID" value="GGQ09812.1"/>
    <property type="molecule type" value="Genomic_DNA"/>
</dbReference>